<protein>
    <recommendedName>
        <fullName evidence="1">PDEase domain-containing protein</fullName>
    </recommendedName>
</protein>
<gene>
    <name evidence="2" type="ORF">GSLYS_00022341001</name>
</gene>
<proteinExistence type="predicted"/>
<feature type="domain" description="PDEase" evidence="1">
    <location>
        <begin position="1"/>
        <end position="43"/>
    </location>
</feature>
<dbReference type="GO" id="GO:0004114">
    <property type="term" value="F:3',5'-cyclic-nucleotide phosphodiesterase activity"/>
    <property type="evidence" value="ECO:0007669"/>
    <property type="project" value="InterPro"/>
</dbReference>
<comment type="caution">
    <text evidence="2">The sequence shown here is derived from an EMBL/GenBank/DDBJ whole genome shotgun (WGS) entry which is preliminary data.</text>
</comment>
<organism evidence="2 3">
    <name type="scientific">Lymnaea stagnalis</name>
    <name type="common">Great pond snail</name>
    <name type="synonym">Helix stagnalis</name>
    <dbReference type="NCBI Taxonomy" id="6523"/>
    <lineage>
        <taxon>Eukaryota</taxon>
        <taxon>Metazoa</taxon>
        <taxon>Spiralia</taxon>
        <taxon>Lophotrochozoa</taxon>
        <taxon>Mollusca</taxon>
        <taxon>Gastropoda</taxon>
        <taxon>Heterobranchia</taxon>
        <taxon>Euthyneura</taxon>
        <taxon>Panpulmonata</taxon>
        <taxon>Hygrophila</taxon>
        <taxon>Lymnaeoidea</taxon>
        <taxon>Lymnaeidae</taxon>
        <taxon>Lymnaea</taxon>
    </lineage>
</organism>
<evidence type="ECO:0000259" key="1">
    <source>
        <dbReference type="PROSITE" id="PS51845"/>
    </source>
</evidence>
<keyword evidence="3" id="KW-1185">Reference proteome</keyword>
<dbReference type="AlphaFoldDB" id="A0AAV2IV38"/>
<sequence length="43" mass="5075">YDRNNPKHKHILLCLLMTACDLSDQTKNWNNTKYIAVSHTILF</sequence>
<accession>A0AAV2IV38</accession>
<name>A0AAV2IV38_LYMST</name>
<dbReference type="InterPro" id="IPR002073">
    <property type="entry name" value="PDEase_catalytic_dom"/>
</dbReference>
<reference evidence="2 3" key="1">
    <citation type="submission" date="2024-04" db="EMBL/GenBank/DDBJ databases">
        <authorList>
            <consortium name="Genoscope - CEA"/>
            <person name="William W."/>
        </authorList>
    </citation>
    <scope>NUCLEOTIDE SEQUENCE [LARGE SCALE GENOMIC DNA]</scope>
</reference>
<dbReference type="SUPFAM" id="SSF109604">
    <property type="entry name" value="HD-domain/PDEase-like"/>
    <property type="match status" value="1"/>
</dbReference>
<dbReference type="Gene3D" id="1.10.1300.10">
    <property type="entry name" value="3'5'-cyclic nucleotide phosphodiesterase, catalytic domain"/>
    <property type="match status" value="1"/>
</dbReference>
<feature type="non-terminal residue" evidence="2">
    <location>
        <position position="1"/>
    </location>
</feature>
<evidence type="ECO:0000313" key="3">
    <source>
        <dbReference type="Proteomes" id="UP001497497"/>
    </source>
</evidence>
<dbReference type="PROSITE" id="PS51845">
    <property type="entry name" value="PDEASE_I_2"/>
    <property type="match status" value="1"/>
</dbReference>
<dbReference type="Proteomes" id="UP001497497">
    <property type="component" value="Unassembled WGS sequence"/>
</dbReference>
<dbReference type="InterPro" id="IPR036971">
    <property type="entry name" value="PDEase_catalytic_dom_sf"/>
</dbReference>
<evidence type="ECO:0000313" key="2">
    <source>
        <dbReference type="EMBL" id="CAL1549024.1"/>
    </source>
</evidence>
<dbReference type="EMBL" id="CAXITT010003150">
    <property type="protein sequence ID" value="CAL1549024.1"/>
    <property type="molecule type" value="Genomic_DNA"/>
</dbReference>
<dbReference type="GO" id="GO:0007165">
    <property type="term" value="P:signal transduction"/>
    <property type="evidence" value="ECO:0007669"/>
    <property type="project" value="InterPro"/>
</dbReference>